<dbReference type="AlphaFoldDB" id="A0A417YCG8"/>
<comment type="caution">
    <text evidence="2">The sequence shown here is derived from an EMBL/GenBank/DDBJ whole genome shotgun (WGS) entry which is preliminary data.</text>
</comment>
<keyword evidence="3" id="KW-1185">Reference proteome</keyword>
<dbReference type="Proteomes" id="UP000285456">
    <property type="component" value="Unassembled WGS sequence"/>
</dbReference>
<protein>
    <recommendedName>
        <fullName evidence="1">FIMAH domain-containing protein</fullName>
    </recommendedName>
</protein>
<gene>
    <name evidence="2" type="ORF">D1B32_18245</name>
</gene>
<dbReference type="InterPro" id="IPR054470">
    <property type="entry name" value="FIMAH_dom"/>
</dbReference>
<accession>A0A417YCG8</accession>
<sequence>MIEEINRLAEAGEFANHGAARSLQAQLNPVVKFENQGNAKKVVQHVKKFNKKLHQQYDKDFISKEGYEKLYAYAAELLEIWK</sequence>
<evidence type="ECO:0000313" key="3">
    <source>
        <dbReference type="Proteomes" id="UP000285456"/>
    </source>
</evidence>
<evidence type="ECO:0000259" key="1">
    <source>
        <dbReference type="Pfam" id="PF22888"/>
    </source>
</evidence>
<proteinExistence type="predicted"/>
<dbReference type="Pfam" id="PF22888">
    <property type="entry name" value="FIMAH"/>
    <property type="match status" value="1"/>
</dbReference>
<feature type="domain" description="FIMAH" evidence="1">
    <location>
        <begin position="1"/>
        <end position="79"/>
    </location>
</feature>
<dbReference type="RefSeq" id="WP_118890066.1">
    <property type="nucleotide sequence ID" value="NZ_PHUT01000016.1"/>
</dbReference>
<name>A0A417YCG8_9BACI</name>
<evidence type="ECO:0000313" key="2">
    <source>
        <dbReference type="EMBL" id="RHW30254.1"/>
    </source>
</evidence>
<dbReference type="EMBL" id="QWEH01000015">
    <property type="protein sequence ID" value="RHW30254.1"/>
    <property type="molecule type" value="Genomic_DNA"/>
</dbReference>
<organism evidence="2 3">
    <name type="scientific">Oceanobacillus profundus</name>
    <dbReference type="NCBI Taxonomy" id="372463"/>
    <lineage>
        <taxon>Bacteria</taxon>
        <taxon>Bacillati</taxon>
        <taxon>Bacillota</taxon>
        <taxon>Bacilli</taxon>
        <taxon>Bacillales</taxon>
        <taxon>Bacillaceae</taxon>
        <taxon>Oceanobacillus</taxon>
    </lineage>
</organism>
<dbReference type="OrthoDB" id="9767366at2"/>
<reference evidence="2 3" key="1">
    <citation type="journal article" date="2007" name="Int. J. Syst. Evol. Microbiol.">
        <title>Oceanobacillus profundus sp. nov., isolated from a deep-sea sediment core.</title>
        <authorList>
            <person name="Kim Y.G."/>
            <person name="Choi D.H."/>
            <person name="Hyun S."/>
            <person name="Cho B.C."/>
        </authorList>
    </citation>
    <scope>NUCLEOTIDE SEQUENCE [LARGE SCALE GENOMIC DNA]</scope>
    <source>
        <strain evidence="2 3">DSM 18246</strain>
    </source>
</reference>